<sequence>MHHDETHYSALVIERQLTNIKDEGEPHRHPVGQFVLVKKGMLYGHTEDQRWLLKPGMAVWIPPQTLHAGVAYSQVDLTVLYLGREQSKGFSTTLKLIESSALIIALCDRLAEEAARPLSEAQRNCILQLLLQDITELSASNMVLPLPSDGRLKRVTDQLIARPGLRKSLAEWGNEVGATERTLTRLFRKETGLCYTQWYNRLLLVEAYRGLMIEPTNERLAHHLGFASSDSFGHWFRRVTGSSPGKVRSSLQGVAARAA</sequence>
<dbReference type="Pfam" id="PF02311">
    <property type="entry name" value="AraC_binding"/>
    <property type="match status" value="1"/>
</dbReference>
<keyword evidence="2" id="KW-0238">DNA-binding</keyword>
<evidence type="ECO:0000256" key="3">
    <source>
        <dbReference type="ARBA" id="ARBA00023163"/>
    </source>
</evidence>
<organism evidence="5 6">
    <name type="scientific">Pseudomonas azadiae</name>
    <dbReference type="NCBI Taxonomy" id="2843612"/>
    <lineage>
        <taxon>Bacteria</taxon>
        <taxon>Pseudomonadati</taxon>
        <taxon>Pseudomonadota</taxon>
        <taxon>Gammaproteobacteria</taxon>
        <taxon>Pseudomonadales</taxon>
        <taxon>Pseudomonadaceae</taxon>
        <taxon>Pseudomonas</taxon>
    </lineage>
</organism>
<accession>A0ABS6NX36</accession>
<feature type="domain" description="HTH araC/xylS-type" evidence="4">
    <location>
        <begin position="150"/>
        <end position="250"/>
    </location>
</feature>
<dbReference type="Pfam" id="PF12833">
    <property type="entry name" value="HTH_18"/>
    <property type="match status" value="1"/>
</dbReference>
<evidence type="ECO:0000313" key="5">
    <source>
        <dbReference type="EMBL" id="MBV4452760.1"/>
    </source>
</evidence>
<evidence type="ECO:0000256" key="1">
    <source>
        <dbReference type="ARBA" id="ARBA00023015"/>
    </source>
</evidence>
<dbReference type="InterPro" id="IPR014710">
    <property type="entry name" value="RmlC-like_jellyroll"/>
</dbReference>
<dbReference type="InterPro" id="IPR011051">
    <property type="entry name" value="RmlC_Cupin_sf"/>
</dbReference>
<name>A0ABS6NX36_9PSED</name>
<dbReference type="Gene3D" id="2.60.120.10">
    <property type="entry name" value="Jelly Rolls"/>
    <property type="match status" value="1"/>
</dbReference>
<dbReference type="SUPFAM" id="SSF51182">
    <property type="entry name" value="RmlC-like cupins"/>
    <property type="match status" value="1"/>
</dbReference>
<keyword evidence="3" id="KW-0804">Transcription</keyword>
<dbReference type="Proteomes" id="UP001048976">
    <property type="component" value="Unassembled WGS sequence"/>
</dbReference>
<dbReference type="RefSeq" id="WP_169377551.1">
    <property type="nucleotide sequence ID" value="NZ_JAHSTY010000001.1"/>
</dbReference>
<dbReference type="PANTHER" id="PTHR11019">
    <property type="entry name" value="HTH-TYPE TRANSCRIPTIONAL REGULATOR NIMR"/>
    <property type="match status" value="1"/>
</dbReference>
<reference evidence="5" key="1">
    <citation type="submission" date="2021-06" db="EMBL/GenBank/DDBJ databases">
        <title>Updating the genus Pseudomonas: Description of 43 new species and partition of the Pseudomonas putida group.</title>
        <authorList>
            <person name="Girard L."/>
            <person name="Lood C."/>
            <person name="Vandamme P."/>
            <person name="Rokni-Zadeh H."/>
            <person name="Van Noort V."/>
            <person name="Hofte M."/>
            <person name="Lavigne R."/>
            <person name="De Mot R."/>
        </authorList>
    </citation>
    <scope>NUCLEOTIDE SEQUENCE</scope>
    <source>
        <strain evidence="5">SWRI103</strain>
    </source>
</reference>
<dbReference type="EMBL" id="JAHSTY010000001">
    <property type="protein sequence ID" value="MBV4452760.1"/>
    <property type="molecule type" value="Genomic_DNA"/>
</dbReference>
<evidence type="ECO:0000259" key="4">
    <source>
        <dbReference type="PROSITE" id="PS01124"/>
    </source>
</evidence>
<evidence type="ECO:0000313" key="6">
    <source>
        <dbReference type="Proteomes" id="UP001048976"/>
    </source>
</evidence>
<keyword evidence="1" id="KW-0805">Transcription regulation</keyword>
<gene>
    <name evidence="5" type="ORF">KVG91_09145</name>
</gene>
<comment type="caution">
    <text evidence="5">The sequence shown here is derived from an EMBL/GenBank/DDBJ whole genome shotgun (WGS) entry which is preliminary data.</text>
</comment>
<dbReference type="InterPro" id="IPR003313">
    <property type="entry name" value="AraC-bd"/>
</dbReference>
<proteinExistence type="predicted"/>
<dbReference type="PROSITE" id="PS01124">
    <property type="entry name" value="HTH_ARAC_FAMILY_2"/>
    <property type="match status" value="1"/>
</dbReference>
<evidence type="ECO:0000256" key="2">
    <source>
        <dbReference type="ARBA" id="ARBA00023125"/>
    </source>
</evidence>
<dbReference type="SMART" id="SM00342">
    <property type="entry name" value="HTH_ARAC"/>
    <property type="match status" value="1"/>
</dbReference>
<dbReference type="PANTHER" id="PTHR11019:SF190">
    <property type="entry name" value="ARAC-FAMILY REGULATORY PROTEIN"/>
    <property type="match status" value="1"/>
</dbReference>
<dbReference type="InterPro" id="IPR018060">
    <property type="entry name" value="HTH_AraC"/>
</dbReference>
<dbReference type="SUPFAM" id="SSF46689">
    <property type="entry name" value="Homeodomain-like"/>
    <property type="match status" value="1"/>
</dbReference>
<dbReference type="InterPro" id="IPR009057">
    <property type="entry name" value="Homeodomain-like_sf"/>
</dbReference>
<keyword evidence="6" id="KW-1185">Reference proteome</keyword>
<dbReference type="Gene3D" id="1.10.10.60">
    <property type="entry name" value="Homeodomain-like"/>
    <property type="match status" value="1"/>
</dbReference>
<protein>
    <submittedName>
        <fullName evidence="5">AraC family transcriptional regulator</fullName>
    </submittedName>
</protein>